<proteinExistence type="predicted"/>
<evidence type="ECO:0000313" key="1">
    <source>
        <dbReference type="EMBL" id="CAD9449976.1"/>
    </source>
</evidence>
<sequence>MHSFEKRRYAPSKSELKLLPALVECGRHAVSAFINVTRAGLQRHARPVSCEAYAMLPATKTTAKRRCYRRASRIGGLEMSVWDLESSTRQVEGYCQESGQRLHVF</sequence>
<dbReference type="EMBL" id="HBGU01028991">
    <property type="protein sequence ID" value="CAD9449976.1"/>
    <property type="molecule type" value="Transcribed_RNA"/>
</dbReference>
<gene>
    <name evidence="1" type="ORF">CBRE1094_LOCUS15763</name>
</gene>
<name>A0A7S2DE71_9EUKA</name>
<reference evidence="1" key="1">
    <citation type="submission" date="2021-01" db="EMBL/GenBank/DDBJ databases">
        <authorList>
            <person name="Corre E."/>
            <person name="Pelletier E."/>
            <person name="Niang G."/>
            <person name="Scheremetjew M."/>
            <person name="Finn R."/>
            <person name="Kale V."/>
            <person name="Holt S."/>
            <person name="Cochrane G."/>
            <person name="Meng A."/>
            <person name="Brown T."/>
            <person name="Cohen L."/>
        </authorList>
    </citation>
    <scope>NUCLEOTIDE SEQUENCE</scope>
    <source>
        <strain evidence="1">UTEX LB 985</strain>
    </source>
</reference>
<protein>
    <submittedName>
        <fullName evidence="1">Uncharacterized protein</fullName>
    </submittedName>
</protein>
<accession>A0A7S2DE71</accession>
<dbReference type="AlphaFoldDB" id="A0A7S2DE71"/>
<organism evidence="1">
    <name type="scientific">Haptolina brevifila</name>
    <dbReference type="NCBI Taxonomy" id="156173"/>
    <lineage>
        <taxon>Eukaryota</taxon>
        <taxon>Haptista</taxon>
        <taxon>Haptophyta</taxon>
        <taxon>Prymnesiophyceae</taxon>
        <taxon>Prymnesiales</taxon>
        <taxon>Prymnesiaceae</taxon>
        <taxon>Haptolina</taxon>
    </lineage>
</organism>